<dbReference type="InterPro" id="IPR012394">
    <property type="entry name" value="Aldehyde_DH_NAD(P)"/>
</dbReference>
<evidence type="ECO:0000256" key="1">
    <source>
        <dbReference type="ARBA" id="ARBA00009986"/>
    </source>
</evidence>
<keyword evidence="2" id="KW-0125">Carotenoid biosynthesis</keyword>
<evidence type="ECO:0000313" key="11">
    <source>
        <dbReference type="Proteomes" id="UP000246991"/>
    </source>
</evidence>
<dbReference type="Gene3D" id="3.40.605.10">
    <property type="entry name" value="Aldehyde Dehydrogenase, Chain A, domain 1"/>
    <property type="match status" value="1"/>
</dbReference>
<evidence type="ECO:0000259" key="9">
    <source>
        <dbReference type="Pfam" id="PF00171"/>
    </source>
</evidence>
<dbReference type="SUPFAM" id="SSF53720">
    <property type="entry name" value="ALDH-like"/>
    <property type="match status" value="1"/>
</dbReference>
<gene>
    <name evidence="10" type="ORF">C7212DRAFT_191263</name>
</gene>
<evidence type="ECO:0000256" key="7">
    <source>
        <dbReference type="PROSITE-ProRule" id="PRU10007"/>
    </source>
</evidence>
<evidence type="ECO:0000256" key="8">
    <source>
        <dbReference type="RuleBase" id="RU003345"/>
    </source>
</evidence>
<keyword evidence="3 8" id="KW-0560">Oxidoreductase</keyword>
<dbReference type="InterPro" id="IPR016162">
    <property type="entry name" value="Ald_DH_N"/>
</dbReference>
<dbReference type="Proteomes" id="UP000246991">
    <property type="component" value="Unassembled WGS sequence"/>
</dbReference>
<dbReference type="GO" id="GO:0005737">
    <property type="term" value="C:cytoplasm"/>
    <property type="evidence" value="ECO:0007669"/>
    <property type="project" value="TreeGrafter"/>
</dbReference>
<dbReference type="AlphaFoldDB" id="A0A317SQB1"/>
<accession>A0A317SQB1</accession>
<dbReference type="EC" id="1.2.1.82" evidence="4"/>
<dbReference type="PANTHER" id="PTHR43570:SF11">
    <property type="entry name" value="ALDEHYDE DEHYDROGENASE"/>
    <property type="match status" value="1"/>
</dbReference>
<comment type="caution">
    <text evidence="10">The sequence shown here is derived from an EMBL/GenBank/DDBJ whole genome shotgun (WGS) entry which is preliminary data.</text>
</comment>
<dbReference type="PANTHER" id="PTHR43570">
    <property type="entry name" value="ALDEHYDE DEHYDROGENASE"/>
    <property type="match status" value="1"/>
</dbReference>
<dbReference type="OrthoDB" id="440325at2759"/>
<comment type="similarity">
    <text evidence="1 8">Belongs to the aldehyde dehydrogenase family.</text>
</comment>
<evidence type="ECO:0000313" key="10">
    <source>
        <dbReference type="EMBL" id="PWW76619.1"/>
    </source>
</evidence>
<feature type="active site" evidence="7">
    <location>
        <position position="225"/>
    </location>
</feature>
<protein>
    <recommendedName>
        <fullName evidence="5">Beta-apo-4'-carotenal oxygenase</fullName>
        <ecNumber evidence="4">1.2.1.82</ecNumber>
    </recommendedName>
    <alternativeName>
        <fullName evidence="6">Beta-apo-4'-carotenal dehydrogenase</fullName>
    </alternativeName>
</protein>
<reference evidence="10 11" key="1">
    <citation type="submission" date="2018-03" db="EMBL/GenBank/DDBJ databases">
        <title>Genomes of Pezizomycetes fungi and the evolution of truffles.</title>
        <authorList>
            <person name="Murat C."/>
            <person name="Payen T."/>
            <person name="Noel B."/>
            <person name="Kuo A."/>
            <person name="Martin F.M."/>
        </authorList>
    </citation>
    <scope>NUCLEOTIDE SEQUENCE [LARGE SCALE GENOMIC DNA]</scope>
    <source>
        <strain evidence="10">091103-1</strain>
    </source>
</reference>
<sequence length="272" mass="29571">MASHLLIIPFSSTPVESIAPTVSRLQNSFTSLRTHPLAYREEQLRKLYWGIKDNEHRLIQALKADLGKPYFEAMIAEIDSVGAEILYVLKNLRKWAADDKVDLPFLHRLVLSPRIRKEPMGTVLVIGAFNYPALVVLVPLIGAIAAGNTAVVKPSEQAPNSAAIITRIVEGALDPEAYAVVNGGIPESTELLNQKFDKICYTGNAAIGRIVATAAAKHLTPVLLELGGLNPLLRKGLPGGKFTTWDKPAFALTMSSYTPLSKPNLSAHSYKP</sequence>
<evidence type="ECO:0000256" key="3">
    <source>
        <dbReference type="ARBA" id="ARBA00023002"/>
    </source>
</evidence>
<dbReference type="InterPro" id="IPR016161">
    <property type="entry name" value="Ald_DH/histidinol_DH"/>
</dbReference>
<evidence type="ECO:0000256" key="2">
    <source>
        <dbReference type="ARBA" id="ARBA00022746"/>
    </source>
</evidence>
<dbReference type="InterPro" id="IPR015590">
    <property type="entry name" value="Aldehyde_DH_dom"/>
</dbReference>
<dbReference type="InterPro" id="IPR029510">
    <property type="entry name" value="Ald_DH_CS_GLU"/>
</dbReference>
<evidence type="ECO:0000256" key="6">
    <source>
        <dbReference type="ARBA" id="ARBA00082640"/>
    </source>
</evidence>
<feature type="domain" description="Aldehyde dehydrogenase" evidence="9">
    <location>
        <begin position="19"/>
        <end position="232"/>
    </location>
</feature>
<evidence type="ECO:0000256" key="4">
    <source>
        <dbReference type="ARBA" id="ARBA00066967"/>
    </source>
</evidence>
<name>A0A317SQB1_9PEZI</name>
<dbReference type="Pfam" id="PF00171">
    <property type="entry name" value="Aldedh"/>
    <property type="match status" value="1"/>
</dbReference>
<dbReference type="PROSITE" id="PS00687">
    <property type="entry name" value="ALDEHYDE_DEHYDR_GLU"/>
    <property type="match status" value="1"/>
</dbReference>
<dbReference type="FunFam" id="3.40.605.10:FF:000004">
    <property type="entry name" value="Aldehyde dehydrogenase"/>
    <property type="match status" value="1"/>
</dbReference>
<dbReference type="GO" id="GO:0016117">
    <property type="term" value="P:carotenoid biosynthetic process"/>
    <property type="evidence" value="ECO:0007669"/>
    <property type="project" value="UniProtKB-KW"/>
</dbReference>
<proteinExistence type="inferred from homology"/>
<evidence type="ECO:0000256" key="5">
    <source>
        <dbReference type="ARBA" id="ARBA00071369"/>
    </source>
</evidence>
<dbReference type="EMBL" id="PYWC01000031">
    <property type="protein sequence ID" value="PWW76619.1"/>
    <property type="molecule type" value="Genomic_DNA"/>
</dbReference>
<organism evidence="10 11">
    <name type="scientific">Tuber magnatum</name>
    <name type="common">white Piedmont truffle</name>
    <dbReference type="NCBI Taxonomy" id="42249"/>
    <lineage>
        <taxon>Eukaryota</taxon>
        <taxon>Fungi</taxon>
        <taxon>Dikarya</taxon>
        <taxon>Ascomycota</taxon>
        <taxon>Pezizomycotina</taxon>
        <taxon>Pezizomycetes</taxon>
        <taxon>Pezizales</taxon>
        <taxon>Tuberaceae</taxon>
        <taxon>Tuber</taxon>
    </lineage>
</organism>
<dbReference type="GO" id="GO:0006081">
    <property type="term" value="P:aldehyde metabolic process"/>
    <property type="evidence" value="ECO:0007669"/>
    <property type="project" value="InterPro"/>
</dbReference>
<keyword evidence="11" id="KW-1185">Reference proteome</keyword>
<dbReference type="GO" id="GO:0004029">
    <property type="term" value="F:aldehyde dehydrogenase (NAD+) activity"/>
    <property type="evidence" value="ECO:0007669"/>
    <property type="project" value="TreeGrafter"/>
</dbReference>
<dbReference type="STRING" id="42249.A0A317SQB1"/>